<keyword evidence="2" id="KW-0456">Lyase</keyword>
<dbReference type="Pfam" id="PF03330">
    <property type="entry name" value="DPBB_1"/>
    <property type="match status" value="1"/>
</dbReference>
<evidence type="ECO:0000256" key="2">
    <source>
        <dbReference type="ARBA" id="ARBA00023239"/>
    </source>
</evidence>
<keyword evidence="1" id="KW-0732">Signal</keyword>
<dbReference type="PANTHER" id="PTHR34183:SF1">
    <property type="entry name" value="ENDOLYTIC PEPTIDOGLYCAN TRANSGLYCOSYLASE RLPA"/>
    <property type="match status" value="1"/>
</dbReference>
<dbReference type="CDD" id="cd22268">
    <property type="entry name" value="DPBB_RlpA-like"/>
    <property type="match status" value="1"/>
</dbReference>
<organism evidence="5">
    <name type="scientific">hydrothermal vent metagenome</name>
    <dbReference type="NCBI Taxonomy" id="652676"/>
    <lineage>
        <taxon>unclassified sequences</taxon>
        <taxon>metagenomes</taxon>
        <taxon>ecological metagenomes</taxon>
    </lineage>
</organism>
<dbReference type="NCBIfam" id="TIGR00413">
    <property type="entry name" value="rlpA"/>
    <property type="match status" value="1"/>
</dbReference>
<dbReference type="GO" id="GO:0071555">
    <property type="term" value="P:cell wall organization"/>
    <property type="evidence" value="ECO:0007669"/>
    <property type="project" value="UniProtKB-KW"/>
</dbReference>
<dbReference type="HAMAP" id="MF_02071">
    <property type="entry name" value="RlpA"/>
    <property type="match status" value="1"/>
</dbReference>
<protein>
    <submittedName>
        <fullName evidence="5">Septum-associated rare lipoprotein A</fullName>
    </submittedName>
</protein>
<dbReference type="GO" id="GO:0042834">
    <property type="term" value="F:peptidoglycan binding"/>
    <property type="evidence" value="ECO:0007669"/>
    <property type="project" value="InterPro"/>
</dbReference>
<reference evidence="5" key="1">
    <citation type="submission" date="2018-06" db="EMBL/GenBank/DDBJ databases">
        <authorList>
            <person name="Zhirakovskaya E."/>
        </authorList>
    </citation>
    <scope>NUCLEOTIDE SEQUENCE</scope>
</reference>
<name>A0A3B1CVZ9_9ZZZZ</name>
<dbReference type="Gene3D" id="3.30.70.1070">
    <property type="entry name" value="Sporulation related repeat"/>
    <property type="match status" value="1"/>
</dbReference>
<dbReference type="InterPro" id="IPR036908">
    <property type="entry name" value="RlpA-like_sf"/>
</dbReference>
<evidence type="ECO:0000259" key="4">
    <source>
        <dbReference type="PROSITE" id="PS51724"/>
    </source>
</evidence>
<dbReference type="InterPro" id="IPR012997">
    <property type="entry name" value="RplA"/>
</dbReference>
<dbReference type="Gene3D" id="2.40.40.10">
    <property type="entry name" value="RlpA-like domain"/>
    <property type="match status" value="1"/>
</dbReference>
<evidence type="ECO:0000313" key="5">
    <source>
        <dbReference type="EMBL" id="VAX26830.1"/>
    </source>
</evidence>
<sequence>MKSPLLLLIIVLLLPACAASRHETRPEDRYMVASWYGKKFHGRLTASGETYNMYARTAAHKTLPFGTKLKITNPENGRSVVVKVNDRGPFIRGRDIDLSYGAAKKIGLIHKGTARVRVNYMGRDTSFVRPVKYVSSSAGPFTLQIASFRDYKNAGDLKSALSRTYRNVYITKISIKGKRYYRVMIGKFTDRKYADRLASKLSREGYRVLVMRYREVL</sequence>
<evidence type="ECO:0000256" key="3">
    <source>
        <dbReference type="ARBA" id="ARBA00023316"/>
    </source>
</evidence>
<dbReference type="AlphaFoldDB" id="A0A3B1CVZ9"/>
<evidence type="ECO:0000256" key="1">
    <source>
        <dbReference type="ARBA" id="ARBA00022729"/>
    </source>
</evidence>
<dbReference type="Pfam" id="PF05036">
    <property type="entry name" value="SPOR"/>
    <property type="match status" value="1"/>
</dbReference>
<keyword evidence="5" id="KW-0449">Lipoprotein</keyword>
<dbReference type="SUPFAM" id="SSF110997">
    <property type="entry name" value="Sporulation related repeat"/>
    <property type="match status" value="1"/>
</dbReference>
<dbReference type="PANTHER" id="PTHR34183">
    <property type="entry name" value="ENDOLYTIC PEPTIDOGLYCAN TRANSGLYCOSYLASE RLPA"/>
    <property type="match status" value="1"/>
</dbReference>
<feature type="domain" description="SPOR" evidence="4">
    <location>
        <begin position="135"/>
        <end position="213"/>
    </location>
</feature>
<dbReference type="SUPFAM" id="SSF50685">
    <property type="entry name" value="Barwin-like endoglucanases"/>
    <property type="match status" value="1"/>
</dbReference>
<accession>A0A3B1CVZ9</accession>
<dbReference type="InterPro" id="IPR007730">
    <property type="entry name" value="SPOR-like_dom"/>
</dbReference>
<proteinExistence type="inferred from homology"/>
<dbReference type="InterPro" id="IPR009009">
    <property type="entry name" value="RlpA-like_DPBB"/>
</dbReference>
<dbReference type="InterPro" id="IPR036680">
    <property type="entry name" value="SPOR-like_sf"/>
</dbReference>
<keyword evidence="3" id="KW-0961">Cell wall biogenesis/degradation</keyword>
<dbReference type="InterPro" id="IPR034718">
    <property type="entry name" value="RlpA"/>
</dbReference>
<dbReference type="PROSITE" id="PS51724">
    <property type="entry name" value="SPOR"/>
    <property type="match status" value="1"/>
</dbReference>
<dbReference type="GO" id="GO:0016829">
    <property type="term" value="F:lyase activity"/>
    <property type="evidence" value="ECO:0007669"/>
    <property type="project" value="UniProtKB-KW"/>
</dbReference>
<dbReference type="EMBL" id="UOGH01000010">
    <property type="protein sequence ID" value="VAX26830.1"/>
    <property type="molecule type" value="Genomic_DNA"/>
</dbReference>
<gene>
    <name evidence="5" type="ORF">MNBD_NITROSPIRAE02-755</name>
</gene>